<dbReference type="EMBL" id="JANVFS010000013">
    <property type="protein sequence ID" value="KAJ4482846.1"/>
    <property type="molecule type" value="Genomic_DNA"/>
</dbReference>
<protein>
    <recommendedName>
        <fullName evidence="3">F-box domain-containing protein</fullName>
    </recommendedName>
</protein>
<dbReference type="Proteomes" id="UP001150238">
    <property type="component" value="Unassembled WGS sequence"/>
</dbReference>
<dbReference type="AlphaFoldDB" id="A0A9W9AIQ1"/>
<proteinExistence type="predicted"/>
<evidence type="ECO:0008006" key="3">
    <source>
        <dbReference type="Google" id="ProtNLM"/>
    </source>
</evidence>
<evidence type="ECO:0000313" key="1">
    <source>
        <dbReference type="EMBL" id="KAJ4482846.1"/>
    </source>
</evidence>
<reference evidence="1" key="1">
    <citation type="submission" date="2022-08" db="EMBL/GenBank/DDBJ databases">
        <authorList>
            <consortium name="DOE Joint Genome Institute"/>
            <person name="Min B."/>
            <person name="Riley R."/>
            <person name="Sierra-Patev S."/>
            <person name="Naranjo-Ortiz M."/>
            <person name="Looney B."/>
            <person name="Konkel Z."/>
            <person name="Slot J.C."/>
            <person name="Sakamoto Y."/>
            <person name="Steenwyk J.L."/>
            <person name="Rokas A."/>
            <person name="Carro J."/>
            <person name="Camarero S."/>
            <person name="Ferreira P."/>
            <person name="Molpeceres G."/>
            <person name="Ruiz-Duenas F.J."/>
            <person name="Serrano A."/>
            <person name="Henrissat B."/>
            <person name="Drula E."/>
            <person name="Hughes K.W."/>
            <person name="Mata J.L."/>
            <person name="Ishikawa N.K."/>
            <person name="Vargas-Isla R."/>
            <person name="Ushijima S."/>
            <person name="Smith C.A."/>
            <person name="Ahrendt S."/>
            <person name="Andreopoulos W."/>
            <person name="He G."/>
            <person name="Labutti K."/>
            <person name="Lipzen A."/>
            <person name="Ng V."/>
            <person name="Sandor L."/>
            <person name="Barry K."/>
            <person name="Martinez A.T."/>
            <person name="Xiao Y."/>
            <person name="Gibbons J.G."/>
            <person name="Terashima K."/>
            <person name="Hibbett D.S."/>
            <person name="Grigoriev I.V."/>
        </authorList>
    </citation>
    <scope>NUCLEOTIDE SEQUENCE</scope>
    <source>
        <strain evidence="1">Sp2 HRB7682 ss15</strain>
    </source>
</reference>
<reference evidence="1" key="2">
    <citation type="journal article" date="2023" name="Proc. Natl. Acad. Sci. U.S.A.">
        <title>A global phylogenomic analysis of the shiitake genus Lentinula.</title>
        <authorList>
            <person name="Sierra-Patev S."/>
            <person name="Min B."/>
            <person name="Naranjo-Ortiz M."/>
            <person name="Looney B."/>
            <person name="Konkel Z."/>
            <person name="Slot J.C."/>
            <person name="Sakamoto Y."/>
            <person name="Steenwyk J.L."/>
            <person name="Rokas A."/>
            <person name="Carro J."/>
            <person name="Camarero S."/>
            <person name="Ferreira P."/>
            <person name="Molpeceres G."/>
            <person name="Ruiz-Duenas F.J."/>
            <person name="Serrano A."/>
            <person name="Henrissat B."/>
            <person name="Drula E."/>
            <person name="Hughes K.W."/>
            <person name="Mata J.L."/>
            <person name="Ishikawa N.K."/>
            <person name="Vargas-Isla R."/>
            <person name="Ushijima S."/>
            <person name="Smith C.A."/>
            <person name="Donoghue J."/>
            <person name="Ahrendt S."/>
            <person name="Andreopoulos W."/>
            <person name="He G."/>
            <person name="LaButti K."/>
            <person name="Lipzen A."/>
            <person name="Ng V."/>
            <person name="Riley R."/>
            <person name="Sandor L."/>
            <person name="Barry K."/>
            <person name="Martinez A.T."/>
            <person name="Xiao Y."/>
            <person name="Gibbons J.G."/>
            <person name="Terashima K."/>
            <person name="Grigoriev I.V."/>
            <person name="Hibbett D."/>
        </authorList>
    </citation>
    <scope>NUCLEOTIDE SEQUENCE</scope>
    <source>
        <strain evidence="1">Sp2 HRB7682 ss15</strain>
    </source>
</reference>
<gene>
    <name evidence="1" type="ORF">C8J55DRAFT_510795</name>
</gene>
<organism evidence="1 2">
    <name type="scientific">Lentinula lateritia</name>
    <dbReference type="NCBI Taxonomy" id="40482"/>
    <lineage>
        <taxon>Eukaryota</taxon>
        <taxon>Fungi</taxon>
        <taxon>Dikarya</taxon>
        <taxon>Basidiomycota</taxon>
        <taxon>Agaricomycotina</taxon>
        <taxon>Agaricomycetes</taxon>
        <taxon>Agaricomycetidae</taxon>
        <taxon>Agaricales</taxon>
        <taxon>Marasmiineae</taxon>
        <taxon>Omphalotaceae</taxon>
        <taxon>Lentinula</taxon>
    </lineage>
</organism>
<comment type="caution">
    <text evidence="1">The sequence shown here is derived from an EMBL/GenBank/DDBJ whole genome shotgun (WGS) entry which is preliminary data.</text>
</comment>
<accession>A0A9W9AIQ1</accession>
<name>A0A9W9AIQ1_9AGAR</name>
<sequence length="361" mass="41259">METSVELSVRTIHKLPEELWLKILRLACGIADFDHAPKLMSFPVALVTKKNLRKRMIFQRRIISVCKVWYRIALPCLYEEIAIMDVSGLPKIAKILPENPLGRYTKRLDYFVNGLVDNDAFLDVLGCLTNLRIVRIDSPNFRLPTSVWNRILALPNLRVLHAPYRLSLSGHTFTPRSSTLQAMTYPLFDRQPDIAVDQHSHSALLNLSQLYFPYRFNYDFNTYSRRALQSVTSIIIGYRYDDPYAQLLNGVCPLLPSLKYIGIQANTFHSCLYRWTIDGYSLDIPSSVHTLGLTFQQPNARTHTYRALCQSLRQLHGGGLKVIRLGAQTVLDLRSRPAAAALVEDTLRAKGWRLEVGDMRI</sequence>
<evidence type="ECO:0000313" key="2">
    <source>
        <dbReference type="Proteomes" id="UP001150238"/>
    </source>
</evidence>